<reference evidence="1 2" key="1">
    <citation type="submission" date="2018-05" db="EMBL/GenBank/DDBJ databases">
        <title>Complete genome sequence of Megasphaera sp. AJH120T, isolated from the ceca of a chicken.</title>
        <authorList>
            <person name="Maki J."/>
            <person name="Looft T."/>
        </authorList>
    </citation>
    <scope>NUCLEOTIDE SEQUENCE [LARGE SCALE GENOMIC DNA]</scope>
    <source>
        <strain evidence="1 2">AJH120</strain>
    </source>
</reference>
<gene>
    <name evidence="1" type="ORF">DKB62_01470</name>
</gene>
<accession>A0A346AWV3</accession>
<dbReference type="RefSeq" id="WP_107195954.1">
    <property type="nucleotide sequence ID" value="NZ_CALYAU010000003.1"/>
</dbReference>
<sequence>MKKELRIRNDFFDQDCINWILSQPNGSLYILLYLHLCCLSLHDNEAAIPYNVQWIQAHTPVSIDGNVIDSGIQLLVKAGLLEVNDASLVLPSSNSVIVRRAI</sequence>
<name>A0A346AWV3_9FIRM</name>
<evidence type="ECO:0000313" key="1">
    <source>
        <dbReference type="EMBL" id="AXL20346.1"/>
    </source>
</evidence>
<dbReference type="Proteomes" id="UP000254337">
    <property type="component" value="Chromosome"/>
</dbReference>
<keyword evidence="2" id="KW-1185">Reference proteome</keyword>
<organism evidence="1 2">
    <name type="scientific">Megasphaera stantonii</name>
    <dbReference type="NCBI Taxonomy" id="2144175"/>
    <lineage>
        <taxon>Bacteria</taxon>
        <taxon>Bacillati</taxon>
        <taxon>Bacillota</taxon>
        <taxon>Negativicutes</taxon>
        <taxon>Veillonellales</taxon>
        <taxon>Veillonellaceae</taxon>
        <taxon>Megasphaera</taxon>
    </lineage>
</organism>
<proteinExistence type="predicted"/>
<dbReference type="KEGG" id="meg:DKB62_01470"/>
<protein>
    <submittedName>
        <fullName evidence="1">Uncharacterized protein</fullName>
    </submittedName>
</protein>
<dbReference type="AlphaFoldDB" id="A0A346AWV3"/>
<dbReference type="EMBL" id="CP029462">
    <property type="protein sequence ID" value="AXL20346.1"/>
    <property type="molecule type" value="Genomic_DNA"/>
</dbReference>
<evidence type="ECO:0000313" key="2">
    <source>
        <dbReference type="Proteomes" id="UP000254337"/>
    </source>
</evidence>